<feature type="compositionally biased region" description="Low complexity" evidence="1">
    <location>
        <begin position="84"/>
        <end position="94"/>
    </location>
</feature>
<organism evidence="2">
    <name type="scientific">Brassica cretica</name>
    <name type="common">Mustard</name>
    <dbReference type="NCBI Taxonomy" id="69181"/>
    <lineage>
        <taxon>Eukaryota</taxon>
        <taxon>Viridiplantae</taxon>
        <taxon>Streptophyta</taxon>
        <taxon>Embryophyta</taxon>
        <taxon>Tracheophyta</taxon>
        <taxon>Spermatophyta</taxon>
        <taxon>Magnoliopsida</taxon>
        <taxon>eudicotyledons</taxon>
        <taxon>Gunneridae</taxon>
        <taxon>Pentapetalae</taxon>
        <taxon>rosids</taxon>
        <taxon>malvids</taxon>
        <taxon>Brassicales</taxon>
        <taxon>Brassicaceae</taxon>
        <taxon>Brassiceae</taxon>
        <taxon>Brassica</taxon>
    </lineage>
</organism>
<evidence type="ECO:0000256" key="1">
    <source>
        <dbReference type="SAM" id="MobiDB-lite"/>
    </source>
</evidence>
<dbReference type="AlphaFoldDB" id="A0A8S9K1P4"/>
<reference evidence="2" key="1">
    <citation type="submission" date="2019-12" db="EMBL/GenBank/DDBJ databases">
        <title>Genome sequencing and annotation of Brassica cretica.</title>
        <authorList>
            <person name="Studholme D.J."/>
            <person name="Sarris P.F."/>
        </authorList>
    </citation>
    <scope>NUCLEOTIDE SEQUENCE</scope>
    <source>
        <strain evidence="2">PFS-102/07</strain>
        <tissue evidence="2">Leaf</tissue>
    </source>
</reference>
<gene>
    <name evidence="2" type="ORF">F2Q70_00038808</name>
</gene>
<dbReference type="EMBL" id="QGKY02000190">
    <property type="protein sequence ID" value="KAF2588049.1"/>
    <property type="molecule type" value="Genomic_DNA"/>
</dbReference>
<name>A0A8S9K1P4_BRACR</name>
<feature type="compositionally biased region" description="Basic and acidic residues" evidence="1">
    <location>
        <begin position="95"/>
        <end position="113"/>
    </location>
</feature>
<evidence type="ECO:0000313" key="2">
    <source>
        <dbReference type="EMBL" id="KAF2588049.1"/>
    </source>
</evidence>
<proteinExistence type="predicted"/>
<feature type="region of interest" description="Disordered" evidence="1">
    <location>
        <begin position="84"/>
        <end position="113"/>
    </location>
</feature>
<sequence>MMRKSNDLSTEKMRRKGSIEMIESWAGQCNLSDVSLLAEDTARTGWLEWMGSLQFESRDMMDSCVDKAVKPNLLHTSLLAPFLSSSQQSSGSAPGREHTAADRAEARLCDREA</sequence>
<protein>
    <submittedName>
        <fullName evidence="2">Uncharacterized protein</fullName>
    </submittedName>
</protein>
<comment type="caution">
    <text evidence="2">The sequence shown here is derived from an EMBL/GenBank/DDBJ whole genome shotgun (WGS) entry which is preliminary data.</text>
</comment>
<accession>A0A8S9K1P4</accession>